<evidence type="ECO:0000313" key="2">
    <source>
        <dbReference type="Proteomes" id="UP000789860"/>
    </source>
</evidence>
<name>A0ACA9JWQ0_9GLOM</name>
<sequence length="77" mass="8570">MSSYEFNICFGYCVIAKFCWKDQALSIRRFCQALHLAACLETPSFFASKPKVLGVFVPTSMGIAMSTHNVLCRAKAL</sequence>
<protein>
    <submittedName>
        <fullName evidence="1">6565_t:CDS:1</fullName>
    </submittedName>
</protein>
<keyword evidence="2" id="KW-1185">Reference proteome</keyword>
<dbReference type="EMBL" id="CAJVPM010000277">
    <property type="protein sequence ID" value="CAG8440046.1"/>
    <property type="molecule type" value="Genomic_DNA"/>
</dbReference>
<gene>
    <name evidence="1" type="ORF">SCALOS_LOCUS553</name>
</gene>
<proteinExistence type="predicted"/>
<dbReference type="Proteomes" id="UP000789860">
    <property type="component" value="Unassembled WGS sequence"/>
</dbReference>
<accession>A0ACA9JWQ0</accession>
<evidence type="ECO:0000313" key="1">
    <source>
        <dbReference type="EMBL" id="CAG8440046.1"/>
    </source>
</evidence>
<reference evidence="1" key="1">
    <citation type="submission" date="2021-06" db="EMBL/GenBank/DDBJ databases">
        <authorList>
            <person name="Kallberg Y."/>
            <person name="Tangrot J."/>
            <person name="Rosling A."/>
        </authorList>
    </citation>
    <scope>NUCLEOTIDE SEQUENCE</scope>
    <source>
        <strain evidence="1">AU212A</strain>
    </source>
</reference>
<comment type="caution">
    <text evidence="1">The sequence shown here is derived from an EMBL/GenBank/DDBJ whole genome shotgun (WGS) entry which is preliminary data.</text>
</comment>
<organism evidence="1 2">
    <name type="scientific">Scutellospora calospora</name>
    <dbReference type="NCBI Taxonomy" id="85575"/>
    <lineage>
        <taxon>Eukaryota</taxon>
        <taxon>Fungi</taxon>
        <taxon>Fungi incertae sedis</taxon>
        <taxon>Mucoromycota</taxon>
        <taxon>Glomeromycotina</taxon>
        <taxon>Glomeromycetes</taxon>
        <taxon>Diversisporales</taxon>
        <taxon>Gigasporaceae</taxon>
        <taxon>Scutellospora</taxon>
    </lineage>
</organism>